<proteinExistence type="predicted"/>
<evidence type="ECO:0000256" key="1">
    <source>
        <dbReference type="SAM" id="MobiDB-lite"/>
    </source>
</evidence>
<feature type="region of interest" description="Disordered" evidence="1">
    <location>
        <begin position="52"/>
        <end position="101"/>
    </location>
</feature>
<evidence type="ECO:0000313" key="3">
    <source>
        <dbReference type="EMBL" id="KAG7472948.1"/>
    </source>
</evidence>
<keyword evidence="2" id="KW-0472">Membrane</keyword>
<protein>
    <submittedName>
        <fullName evidence="3">Uncharacterized protein</fullName>
    </submittedName>
</protein>
<dbReference type="AlphaFoldDB" id="A0AAV6PM88"/>
<keyword evidence="2" id="KW-1133">Transmembrane helix</keyword>
<keyword evidence="4" id="KW-1185">Reference proteome</keyword>
<feature type="transmembrane region" description="Helical" evidence="2">
    <location>
        <begin position="20"/>
        <end position="42"/>
    </location>
</feature>
<organism evidence="3 4">
    <name type="scientific">Solea senegalensis</name>
    <name type="common">Senegalese sole</name>
    <dbReference type="NCBI Taxonomy" id="28829"/>
    <lineage>
        <taxon>Eukaryota</taxon>
        <taxon>Metazoa</taxon>
        <taxon>Chordata</taxon>
        <taxon>Craniata</taxon>
        <taxon>Vertebrata</taxon>
        <taxon>Euteleostomi</taxon>
        <taxon>Actinopterygii</taxon>
        <taxon>Neopterygii</taxon>
        <taxon>Teleostei</taxon>
        <taxon>Neoteleostei</taxon>
        <taxon>Acanthomorphata</taxon>
        <taxon>Carangaria</taxon>
        <taxon>Pleuronectiformes</taxon>
        <taxon>Pleuronectoidei</taxon>
        <taxon>Soleidae</taxon>
        <taxon>Solea</taxon>
    </lineage>
</organism>
<feature type="compositionally biased region" description="Polar residues" evidence="1">
    <location>
        <begin position="79"/>
        <end position="101"/>
    </location>
</feature>
<keyword evidence="2" id="KW-0812">Transmembrane</keyword>
<name>A0AAV6PM88_SOLSE</name>
<evidence type="ECO:0000313" key="4">
    <source>
        <dbReference type="Proteomes" id="UP000693946"/>
    </source>
</evidence>
<feature type="compositionally biased region" description="Basic and acidic residues" evidence="1">
    <location>
        <begin position="68"/>
        <end position="78"/>
    </location>
</feature>
<gene>
    <name evidence="3" type="ORF">JOB18_025554</name>
</gene>
<comment type="caution">
    <text evidence="3">The sequence shown here is derived from an EMBL/GenBank/DDBJ whole genome shotgun (WGS) entry which is preliminary data.</text>
</comment>
<sequence>MTLVKPCVQSNAVTCSLEDLNILTFVLITTSLMDIPGCWIYLGAGSRLQPPPIIEHHPYPQQRQDPQYPHREIDRSKQQGEQSPLQRNSGDYIQAWGSSSSSCPQFNITKKYI</sequence>
<dbReference type="EMBL" id="JAGKHQ010000127">
    <property type="protein sequence ID" value="KAG7472948.1"/>
    <property type="molecule type" value="Genomic_DNA"/>
</dbReference>
<accession>A0AAV6PM88</accession>
<reference evidence="3 4" key="1">
    <citation type="journal article" date="2021" name="Sci. Rep.">
        <title>Chromosome anchoring in Senegalese sole (Solea senegalensis) reveals sex-associated markers and genome rearrangements in flatfish.</title>
        <authorList>
            <person name="Guerrero-Cozar I."/>
            <person name="Gomez-Garrido J."/>
            <person name="Berbel C."/>
            <person name="Martinez-Blanch J.F."/>
            <person name="Alioto T."/>
            <person name="Claros M.G."/>
            <person name="Gagnaire P.A."/>
            <person name="Manchado M."/>
        </authorList>
    </citation>
    <scope>NUCLEOTIDE SEQUENCE [LARGE SCALE GENOMIC DNA]</scope>
    <source>
        <strain evidence="3">Sse05_10M</strain>
    </source>
</reference>
<dbReference type="Proteomes" id="UP000693946">
    <property type="component" value="Unassembled WGS sequence"/>
</dbReference>
<evidence type="ECO:0000256" key="2">
    <source>
        <dbReference type="SAM" id="Phobius"/>
    </source>
</evidence>